<dbReference type="EMBL" id="LCFP01000002">
    <property type="protein sequence ID" value="KKS98332.1"/>
    <property type="molecule type" value="Genomic_DNA"/>
</dbReference>
<name>A0A0G1DL75_9BACT</name>
<evidence type="ECO:0000313" key="2">
    <source>
        <dbReference type="Proteomes" id="UP000034894"/>
    </source>
</evidence>
<protein>
    <submittedName>
        <fullName evidence="1">Uncharacterized protein</fullName>
    </submittedName>
</protein>
<proteinExistence type="predicted"/>
<dbReference type="AlphaFoldDB" id="A0A0G1DL75"/>
<gene>
    <name evidence="1" type="ORF">UV73_C0002G0046</name>
</gene>
<dbReference type="Proteomes" id="UP000034894">
    <property type="component" value="Unassembled WGS sequence"/>
</dbReference>
<accession>A0A0G1DL75</accession>
<evidence type="ECO:0000313" key="1">
    <source>
        <dbReference type="EMBL" id="KKS98332.1"/>
    </source>
</evidence>
<dbReference type="STRING" id="1618443.UV73_C0002G0046"/>
<organism evidence="1 2">
    <name type="scientific">Candidatus Gottesmanbacteria bacterium GW2011_GWA2_43_14</name>
    <dbReference type="NCBI Taxonomy" id="1618443"/>
    <lineage>
        <taxon>Bacteria</taxon>
        <taxon>Candidatus Gottesmaniibacteriota</taxon>
    </lineage>
</organism>
<dbReference type="AntiFam" id="ANF00012">
    <property type="entry name" value="tRNA translation"/>
</dbReference>
<comment type="caution">
    <text evidence="1">The sequence shown here is derived from an EMBL/GenBank/DDBJ whole genome shotgun (WGS) entry which is preliminary data.</text>
</comment>
<sequence length="111" mass="12205">MRHIFGAGNGDPGANRTLNLPVRSGMLCPLSYRAIPERRRGFEPLTFSLEGRHSTAELPPLKVPRVGVEPTSCVFQTHAVTTLATSAYKIYLITKPRSVDPRGLEPLTFAM</sequence>
<reference evidence="1 2" key="1">
    <citation type="journal article" date="2015" name="Nature">
        <title>rRNA introns, odd ribosomes, and small enigmatic genomes across a large radiation of phyla.</title>
        <authorList>
            <person name="Brown C.T."/>
            <person name="Hug L.A."/>
            <person name="Thomas B.C."/>
            <person name="Sharon I."/>
            <person name="Castelle C.J."/>
            <person name="Singh A."/>
            <person name="Wilkins M.J."/>
            <person name="Williams K.H."/>
            <person name="Banfield J.F."/>
        </authorList>
    </citation>
    <scope>NUCLEOTIDE SEQUENCE [LARGE SCALE GENOMIC DNA]</scope>
</reference>